<keyword evidence="3" id="KW-1185">Reference proteome</keyword>
<accession>H5XED9</accession>
<dbReference type="PANTHER" id="PTHR43316:SF9">
    <property type="entry name" value="ACID DEHALOGENASE, PUTATIVE (AFU_ORTHOLOGUE AFUA_6G14460)-RELATED"/>
    <property type="match status" value="1"/>
</dbReference>
<organism evidence="2 3">
    <name type="scientific">Saccharomonospora cyanea NA-134</name>
    <dbReference type="NCBI Taxonomy" id="882082"/>
    <lineage>
        <taxon>Bacteria</taxon>
        <taxon>Bacillati</taxon>
        <taxon>Actinomycetota</taxon>
        <taxon>Actinomycetes</taxon>
        <taxon>Pseudonocardiales</taxon>
        <taxon>Pseudonocardiaceae</taxon>
        <taxon>Saccharomonospora</taxon>
    </lineage>
</organism>
<dbReference type="NCBIfam" id="TIGR01428">
    <property type="entry name" value="HAD_type_II"/>
    <property type="match status" value="1"/>
</dbReference>
<dbReference type="NCBIfam" id="TIGR01493">
    <property type="entry name" value="HAD-SF-IA-v2"/>
    <property type="match status" value="1"/>
</dbReference>
<dbReference type="Gene3D" id="3.40.50.1000">
    <property type="entry name" value="HAD superfamily/HAD-like"/>
    <property type="match status" value="1"/>
</dbReference>
<dbReference type="eggNOG" id="COG1011">
    <property type="taxonomic scope" value="Bacteria"/>
</dbReference>
<evidence type="ECO:0000313" key="3">
    <source>
        <dbReference type="Proteomes" id="UP000002791"/>
    </source>
</evidence>
<proteinExistence type="predicted"/>
<dbReference type="Pfam" id="PF00702">
    <property type="entry name" value="Hydrolase"/>
    <property type="match status" value="1"/>
</dbReference>
<dbReference type="RefSeq" id="WP_005456558.1">
    <property type="nucleotide sequence ID" value="NZ_CM001440.1"/>
</dbReference>
<dbReference type="InterPro" id="IPR023214">
    <property type="entry name" value="HAD_sf"/>
</dbReference>
<dbReference type="EMBL" id="CM001440">
    <property type="protein sequence ID" value="EHR61407.1"/>
    <property type="molecule type" value="Genomic_DNA"/>
</dbReference>
<sequence>MNLADYDALSFDCYGTLIDWETGIAAVLAPWAKEAGLGLTDEELLVAYAENEAQAVRDTPAALYSEILAEAFRRTGDRLGRPVSDEWAQRLGDSVPDWPAFDDSADALASLARDYKLVILSNVHREGFAGSNRRLGVEFDRVITAEDVKAYKPAPNHFDALDEALKEMGVPRERLLHVAQSLFHDHVPAKRHGLPSVWINRRHDRPGWGATPEPEAEYSYDLEFPDMRSFAQAARQAKG</sequence>
<dbReference type="InterPro" id="IPR051540">
    <property type="entry name" value="S-2-haloacid_dehalogenase"/>
</dbReference>
<evidence type="ECO:0000313" key="2">
    <source>
        <dbReference type="EMBL" id="EHR61407.1"/>
    </source>
</evidence>
<gene>
    <name evidence="2" type="ORF">SaccyDRAFT_2545</name>
</gene>
<protein>
    <submittedName>
        <fullName evidence="2">2-haloalkanoic acid dehalogenase, type II</fullName>
    </submittedName>
</protein>
<dbReference type="AlphaFoldDB" id="H5XED9"/>
<evidence type="ECO:0000256" key="1">
    <source>
        <dbReference type="ARBA" id="ARBA00022801"/>
    </source>
</evidence>
<dbReference type="HOGENOM" id="CLU_045011_3_2_11"/>
<name>H5XED9_9PSEU</name>
<dbReference type="PRINTS" id="PR00413">
    <property type="entry name" value="HADHALOGNASE"/>
</dbReference>
<dbReference type="InterPro" id="IPR006439">
    <property type="entry name" value="HAD-SF_hydro_IA"/>
</dbReference>
<dbReference type="SUPFAM" id="SSF56784">
    <property type="entry name" value="HAD-like"/>
    <property type="match status" value="1"/>
</dbReference>
<dbReference type="OrthoDB" id="3774052at2"/>
<dbReference type="InterPro" id="IPR006328">
    <property type="entry name" value="2-HAD"/>
</dbReference>
<dbReference type="Proteomes" id="UP000002791">
    <property type="component" value="Chromosome"/>
</dbReference>
<dbReference type="Gene3D" id="1.10.150.750">
    <property type="match status" value="1"/>
</dbReference>
<dbReference type="SFLD" id="SFLDS00003">
    <property type="entry name" value="Haloacid_Dehalogenase"/>
    <property type="match status" value="1"/>
</dbReference>
<keyword evidence="1" id="KW-0378">Hydrolase</keyword>
<dbReference type="InterPro" id="IPR036412">
    <property type="entry name" value="HAD-like_sf"/>
</dbReference>
<dbReference type="STRING" id="882082.SaccyDRAFT_2545"/>
<dbReference type="SFLD" id="SFLDG01129">
    <property type="entry name" value="C1.5:_HAD__Beta-PGM__Phosphata"/>
    <property type="match status" value="1"/>
</dbReference>
<dbReference type="PANTHER" id="PTHR43316">
    <property type="entry name" value="HYDROLASE, HALOACID DELAHOGENASE-RELATED"/>
    <property type="match status" value="1"/>
</dbReference>
<reference evidence="2 3" key="1">
    <citation type="submission" date="2011-11" db="EMBL/GenBank/DDBJ databases">
        <title>The Noncontiguous Finished sequence of Saccharomonospora cyanea NA-134.</title>
        <authorList>
            <consortium name="US DOE Joint Genome Institute"/>
            <person name="Lucas S."/>
            <person name="Han J."/>
            <person name="Lapidus A."/>
            <person name="Cheng J.-F."/>
            <person name="Goodwin L."/>
            <person name="Pitluck S."/>
            <person name="Peters L."/>
            <person name="Ovchinnikova G."/>
            <person name="Lu M."/>
            <person name="Detter J.C."/>
            <person name="Han C."/>
            <person name="Tapia R."/>
            <person name="Land M."/>
            <person name="Hauser L."/>
            <person name="Kyrpides N."/>
            <person name="Ivanova N."/>
            <person name="Pagani I."/>
            <person name="Brambilla E.-M."/>
            <person name="Klenk H.-P."/>
            <person name="Woyke T."/>
        </authorList>
    </citation>
    <scope>NUCLEOTIDE SEQUENCE [LARGE SCALE GENOMIC DNA]</scope>
    <source>
        <strain evidence="2 3">NA-134</strain>
    </source>
</reference>
<dbReference type="GO" id="GO:0019120">
    <property type="term" value="F:hydrolase activity, acting on acid halide bonds, in C-halide compounds"/>
    <property type="evidence" value="ECO:0007669"/>
    <property type="project" value="InterPro"/>
</dbReference>